<dbReference type="EMBL" id="CAJPVJ010002602">
    <property type="protein sequence ID" value="CAG2166527.1"/>
    <property type="molecule type" value="Genomic_DNA"/>
</dbReference>
<dbReference type="Proteomes" id="UP000728032">
    <property type="component" value="Unassembled WGS sequence"/>
</dbReference>
<dbReference type="SUPFAM" id="SSF56219">
    <property type="entry name" value="DNase I-like"/>
    <property type="match status" value="1"/>
</dbReference>
<dbReference type="InterPro" id="IPR000300">
    <property type="entry name" value="IPPc"/>
</dbReference>
<dbReference type="PANTHER" id="PTHR11200:SF275">
    <property type="entry name" value="LD06095P"/>
    <property type="match status" value="1"/>
</dbReference>
<dbReference type="GO" id="GO:0046856">
    <property type="term" value="P:phosphatidylinositol dephosphorylation"/>
    <property type="evidence" value="ECO:0007669"/>
    <property type="project" value="InterPro"/>
</dbReference>
<reference evidence="2" key="1">
    <citation type="submission" date="2020-11" db="EMBL/GenBank/DDBJ databases">
        <authorList>
            <person name="Tran Van P."/>
        </authorList>
    </citation>
    <scope>NUCLEOTIDE SEQUENCE</scope>
</reference>
<evidence type="ECO:0000313" key="2">
    <source>
        <dbReference type="EMBL" id="CAD7647034.1"/>
    </source>
</evidence>
<evidence type="ECO:0000259" key="1">
    <source>
        <dbReference type="SMART" id="SM00128"/>
    </source>
</evidence>
<keyword evidence="3" id="KW-1185">Reference proteome</keyword>
<dbReference type="InterPro" id="IPR046985">
    <property type="entry name" value="IP5"/>
</dbReference>
<dbReference type="InterPro" id="IPR036691">
    <property type="entry name" value="Endo/exonu/phosph_ase_sf"/>
</dbReference>
<accession>A0A7R9LUU6</accession>
<dbReference type="AlphaFoldDB" id="A0A7R9LUU6"/>
<dbReference type="OrthoDB" id="62798at2759"/>
<dbReference type="GO" id="GO:0004439">
    <property type="term" value="F:phosphatidylinositol-4,5-bisphosphate 5-phosphatase activity"/>
    <property type="evidence" value="ECO:0007669"/>
    <property type="project" value="TreeGrafter"/>
</dbReference>
<protein>
    <recommendedName>
        <fullName evidence="1">Inositol polyphosphate-related phosphatase domain-containing protein</fullName>
    </recommendedName>
</protein>
<dbReference type="EMBL" id="OC917427">
    <property type="protein sequence ID" value="CAD7647034.1"/>
    <property type="molecule type" value="Genomic_DNA"/>
</dbReference>
<evidence type="ECO:0000313" key="3">
    <source>
        <dbReference type="Proteomes" id="UP000728032"/>
    </source>
</evidence>
<name>A0A7R9LUU6_9ACAR</name>
<dbReference type="SMART" id="SM00128">
    <property type="entry name" value="IPPc"/>
    <property type="match status" value="1"/>
</dbReference>
<feature type="domain" description="Inositol polyphosphate-related phosphatase" evidence="1">
    <location>
        <begin position="2"/>
        <end position="269"/>
    </location>
</feature>
<gene>
    <name evidence="2" type="ORF">ONB1V03_LOCUS6047</name>
</gene>
<dbReference type="Pfam" id="PF22669">
    <property type="entry name" value="Exo_endo_phos2"/>
    <property type="match status" value="1"/>
</dbReference>
<sequence length="269" mass="30580">MITWNVKDEQCKSDLTQLLGLETTGANGHQLADIYAIGLQEVPFETDITESPTQHTWANGFAKVLGQLEYVLLKRIGVTNVGRQEGSKGALTVRFIVNGVSVCIVNTHLTPHDQHLDQRIDNYNDIIGKQNILSDDYVLWMGDLNFRIDDLTADEIHDTIISTGSFAQLLAKDQLNRVKREGRAFSEFSETVPSFAPTYKFLANTNNYDFRGQERSRKPAYTDRILYRVNPDMSATKHVDLKQMSYKSYPQYVQSDHKPVSALFLIKFQ</sequence>
<dbReference type="PANTHER" id="PTHR11200">
    <property type="entry name" value="INOSITOL 5-PHOSPHATASE"/>
    <property type="match status" value="1"/>
</dbReference>
<dbReference type="Gene3D" id="3.60.10.10">
    <property type="entry name" value="Endonuclease/exonuclease/phosphatase"/>
    <property type="match status" value="1"/>
</dbReference>
<organism evidence="2">
    <name type="scientific">Oppiella nova</name>
    <dbReference type="NCBI Taxonomy" id="334625"/>
    <lineage>
        <taxon>Eukaryota</taxon>
        <taxon>Metazoa</taxon>
        <taxon>Ecdysozoa</taxon>
        <taxon>Arthropoda</taxon>
        <taxon>Chelicerata</taxon>
        <taxon>Arachnida</taxon>
        <taxon>Acari</taxon>
        <taxon>Acariformes</taxon>
        <taxon>Sarcoptiformes</taxon>
        <taxon>Oribatida</taxon>
        <taxon>Brachypylina</taxon>
        <taxon>Oppioidea</taxon>
        <taxon>Oppiidae</taxon>
        <taxon>Oppiella</taxon>
    </lineage>
</organism>
<proteinExistence type="predicted"/>